<dbReference type="CDD" id="cd01335">
    <property type="entry name" value="Radical_SAM"/>
    <property type="match status" value="1"/>
</dbReference>
<dbReference type="SFLD" id="SFLDG01386">
    <property type="entry name" value="main_SPASM_domain-containing"/>
    <property type="match status" value="1"/>
</dbReference>
<dbReference type="GO" id="GO:0016491">
    <property type="term" value="F:oxidoreductase activity"/>
    <property type="evidence" value="ECO:0007669"/>
    <property type="project" value="InterPro"/>
</dbReference>
<sequence>MDFSPDYLILMLTDACNLECAYCYLGNHKSTHTMAPHTIDRAMDLALASGTPFHVQLSGGEPTLAPRAVFHAAKKVRTLSPDSTLGIQTNATCIDNAMADMMLDFHMDVGVSLDGPPQIQEKLRGKAKKTFLGLQYLEDRQIPFTVTTVVTRENVSHLHALVMVLGGFAQARGLGLDLLVNKGNAKNHLVPDPCELEQGITKMMTALDGVNRLRPIPLQLRELNRLTSSARGRDNCHFCHAAVNKSLAVTPEGGLYPCTQTAFDPDFFWGTLENPHFMDAPASLSGLKRAGNFDPEYCGACPLKGRCPGDCPGRIYYNGNAALACVMYKTLYGCFFV</sequence>
<dbReference type="Proteomes" id="UP000192418">
    <property type="component" value="Unassembled WGS sequence"/>
</dbReference>
<dbReference type="PANTHER" id="PTHR43273:SF3">
    <property type="entry name" value="ANAEROBIC SULFATASE-MATURATING ENZYME HOMOLOG ASLB-RELATED"/>
    <property type="match status" value="1"/>
</dbReference>
<feature type="domain" description="Radical SAM core" evidence="7">
    <location>
        <begin position="2"/>
        <end position="214"/>
    </location>
</feature>
<dbReference type="RefSeq" id="WP_084066593.1">
    <property type="nucleotide sequence ID" value="NZ_FWXY01000001.1"/>
</dbReference>
<dbReference type="Gene3D" id="3.20.20.70">
    <property type="entry name" value="Aldolase class I"/>
    <property type="match status" value="1"/>
</dbReference>
<name>A0A1W1YRV5_9BACT</name>
<dbReference type="EMBL" id="FWXY01000001">
    <property type="protein sequence ID" value="SMC38889.1"/>
    <property type="molecule type" value="Genomic_DNA"/>
</dbReference>
<comment type="cofactor">
    <cofactor evidence="1">
        <name>[4Fe-4S] cluster</name>
        <dbReference type="ChEBI" id="CHEBI:49883"/>
    </cofactor>
</comment>
<evidence type="ECO:0000259" key="7">
    <source>
        <dbReference type="PROSITE" id="PS51918"/>
    </source>
</evidence>
<evidence type="ECO:0000256" key="3">
    <source>
        <dbReference type="ARBA" id="ARBA00022723"/>
    </source>
</evidence>
<dbReference type="OrthoDB" id="5485132at2"/>
<dbReference type="InterPro" id="IPR013785">
    <property type="entry name" value="Aldolase_TIM"/>
</dbReference>
<evidence type="ECO:0000256" key="1">
    <source>
        <dbReference type="ARBA" id="ARBA00001966"/>
    </source>
</evidence>
<dbReference type="PANTHER" id="PTHR43273">
    <property type="entry name" value="ANAEROBIC SULFATASE-MATURATING ENZYME HOMOLOG ASLB-RELATED"/>
    <property type="match status" value="1"/>
</dbReference>
<dbReference type="InterPro" id="IPR007197">
    <property type="entry name" value="rSAM"/>
</dbReference>
<keyword evidence="3" id="KW-0479">Metal-binding</keyword>
<proteinExistence type="inferred from homology"/>
<evidence type="ECO:0000256" key="2">
    <source>
        <dbReference type="ARBA" id="ARBA00022691"/>
    </source>
</evidence>
<dbReference type="SFLD" id="SFLDS00029">
    <property type="entry name" value="Radical_SAM"/>
    <property type="match status" value="1"/>
</dbReference>
<gene>
    <name evidence="8" type="ORF">SAMN02746065_101295</name>
</gene>
<reference evidence="8 9" key="1">
    <citation type="submission" date="2017-04" db="EMBL/GenBank/DDBJ databases">
        <authorList>
            <person name="Afonso C.L."/>
            <person name="Miller P.J."/>
            <person name="Scott M.A."/>
            <person name="Spackman E."/>
            <person name="Goraichik I."/>
            <person name="Dimitrov K.M."/>
            <person name="Suarez D.L."/>
            <person name="Swayne D.E."/>
        </authorList>
    </citation>
    <scope>NUCLEOTIDE SEQUENCE [LARGE SCALE GENOMIC DNA]</scope>
    <source>
        <strain evidence="8 9">DSM 3385</strain>
    </source>
</reference>
<dbReference type="PROSITE" id="PS51918">
    <property type="entry name" value="RADICAL_SAM"/>
    <property type="match status" value="1"/>
</dbReference>
<keyword evidence="9" id="KW-1185">Reference proteome</keyword>
<dbReference type="NCBIfam" id="TIGR04085">
    <property type="entry name" value="rSAM_more_4Fe4S"/>
    <property type="match status" value="1"/>
</dbReference>
<keyword evidence="2" id="KW-0949">S-adenosyl-L-methionine</keyword>
<dbReference type="Pfam" id="PF04055">
    <property type="entry name" value="Radical_SAM"/>
    <property type="match status" value="1"/>
</dbReference>
<comment type="similarity">
    <text evidence="6">Belongs to the radical SAM superfamily. Anaerobic sulfatase-maturating enzyme family.</text>
</comment>
<keyword evidence="4" id="KW-0408">Iron</keyword>
<protein>
    <recommendedName>
        <fullName evidence="7">Radical SAM core domain-containing protein</fullName>
    </recommendedName>
</protein>
<dbReference type="SUPFAM" id="SSF102114">
    <property type="entry name" value="Radical SAM enzymes"/>
    <property type="match status" value="1"/>
</dbReference>
<dbReference type="GO" id="GO:0046872">
    <property type="term" value="F:metal ion binding"/>
    <property type="evidence" value="ECO:0007669"/>
    <property type="project" value="UniProtKB-KW"/>
</dbReference>
<evidence type="ECO:0000256" key="6">
    <source>
        <dbReference type="ARBA" id="ARBA00023601"/>
    </source>
</evidence>
<dbReference type="InterPro" id="IPR058240">
    <property type="entry name" value="rSAM_sf"/>
</dbReference>
<organism evidence="8 9">
    <name type="scientific">Desulfocicer vacuolatum DSM 3385</name>
    <dbReference type="NCBI Taxonomy" id="1121400"/>
    <lineage>
        <taxon>Bacteria</taxon>
        <taxon>Pseudomonadati</taxon>
        <taxon>Thermodesulfobacteriota</taxon>
        <taxon>Desulfobacteria</taxon>
        <taxon>Desulfobacterales</taxon>
        <taxon>Desulfobacteraceae</taxon>
        <taxon>Desulfocicer</taxon>
    </lineage>
</organism>
<evidence type="ECO:0000256" key="5">
    <source>
        <dbReference type="ARBA" id="ARBA00023014"/>
    </source>
</evidence>
<dbReference type="InterPro" id="IPR023867">
    <property type="entry name" value="Sulphatase_maturase_rSAM"/>
</dbReference>
<dbReference type="GO" id="GO:0051536">
    <property type="term" value="F:iron-sulfur cluster binding"/>
    <property type="evidence" value="ECO:0007669"/>
    <property type="project" value="UniProtKB-KW"/>
</dbReference>
<dbReference type="AlphaFoldDB" id="A0A1W1YRV5"/>
<evidence type="ECO:0000313" key="8">
    <source>
        <dbReference type="EMBL" id="SMC38889.1"/>
    </source>
</evidence>
<dbReference type="InterPro" id="IPR023885">
    <property type="entry name" value="4Fe4S-binding_SPASM_dom"/>
</dbReference>
<evidence type="ECO:0000256" key="4">
    <source>
        <dbReference type="ARBA" id="ARBA00023004"/>
    </source>
</evidence>
<accession>A0A1W1YRV5</accession>
<keyword evidence="5" id="KW-0411">Iron-sulfur</keyword>
<evidence type="ECO:0000313" key="9">
    <source>
        <dbReference type="Proteomes" id="UP000192418"/>
    </source>
</evidence>
<dbReference type="SFLD" id="SFLDG01067">
    <property type="entry name" value="SPASM/twitch_domain_containing"/>
    <property type="match status" value="1"/>
</dbReference>
<dbReference type="STRING" id="1121400.SAMN02746065_101295"/>